<feature type="domain" description="Major facilitator superfamily (MFS) profile" evidence="8">
    <location>
        <begin position="11"/>
        <end position="389"/>
    </location>
</feature>
<proteinExistence type="predicted"/>
<sequence length="389" mass="42012">MISKEHRRRYLTSAILSLSLLTVMAGAAVAPALNTIQEYFSDVSRTLTQMIISIPALFIIIMSPVFPKLCRRFKVKELVVAGLVLYVAGGSIAGVFNNIYLVLIFRSLVGIGVGILMPLSTGLISFYFTRDKQDRLMGYSSAMNQMGGVIATLAAGLLASVSWRLSFLVYLLGLLSIVLCLLFLPNEKIGLEAGKKEKGVFSNYYPFAVAMFLLMFTFFVYPAEFAIETAKAGVIPQHFIAVIMAGMDLVAFFGGLSFVYVKKRLGSAVKLAAPVLFALGYLSLLISGGWAGTITGSVLIGFSNGLGIPFIISTASRRAGKTAAVTVMPMLSMALYLAQFTTPMILSAVTKVAGDVSPYMTAFISAILFALWSFTIKTSEPGKHKVRQE</sequence>
<feature type="transmembrane region" description="Helical" evidence="7">
    <location>
        <begin position="358"/>
        <end position="376"/>
    </location>
</feature>
<comment type="subcellular location">
    <subcellularLocation>
        <location evidence="1">Cell membrane</location>
        <topology evidence="1">Multi-pass membrane protein</topology>
    </subcellularLocation>
</comment>
<feature type="transmembrane region" description="Helical" evidence="7">
    <location>
        <begin position="204"/>
        <end position="227"/>
    </location>
</feature>
<feature type="transmembrane region" description="Helical" evidence="7">
    <location>
        <begin position="239"/>
        <end position="261"/>
    </location>
</feature>
<evidence type="ECO:0000313" key="10">
    <source>
        <dbReference type="Proteomes" id="UP000824090"/>
    </source>
</evidence>
<evidence type="ECO:0000256" key="3">
    <source>
        <dbReference type="ARBA" id="ARBA00022475"/>
    </source>
</evidence>
<evidence type="ECO:0000256" key="4">
    <source>
        <dbReference type="ARBA" id="ARBA00022692"/>
    </source>
</evidence>
<feature type="transmembrane region" description="Helical" evidence="7">
    <location>
        <begin position="292"/>
        <end position="312"/>
    </location>
</feature>
<keyword evidence="2" id="KW-0813">Transport</keyword>
<dbReference type="Gene3D" id="1.20.1250.20">
    <property type="entry name" value="MFS general substrate transporter like domains"/>
    <property type="match status" value="1"/>
</dbReference>
<dbReference type="AlphaFoldDB" id="A0A9D1I013"/>
<evidence type="ECO:0000256" key="7">
    <source>
        <dbReference type="SAM" id="Phobius"/>
    </source>
</evidence>
<evidence type="ECO:0000259" key="8">
    <source>
        <dbReference type="PROSITE" id="PS50850"/>
    </source>
</evidence>
<organism evidence="9 10">
    <name type="scientific">Candidatus Allocopromorpha excrementigallinarum</name>
    <dbReference type="NCBI Taxonomy" id="2840742"/>
    <lineage>
        <taxon>Bacteria</taxon>
        <taxon>Bacillati</taxon>
        <taxon>Bacillota</taxon>
        <taxon>Clostridia</taxon>
        <taxon>Eubacteriales</taxon>
        <taxon>Eubacteriaceae</taxon>
        <taxon>Eubacteriaceae incertae sedis</taxon>
        <taxon>Candidatus Allocopromorpha</taxon>
    </lineage>
</organism>
<dbReference type="Pfam" id="PF07690">
    <property type="entry name" value="MFS_1"/>
    <property type="match status" value="1"/>
</dbReference>
<evidence type="ECO:0000313" key="9">
    <source>
        <dbReference type="EMBL" id="HIU25469.1"/>
    </source>
</evidence>
<feature type="transmembrane region" description="Helical" evidence="7">
    <location>
        <begin position="108"/>
        <end position="129"/>
    </location>
</feature>
<name>A0A9D1I013_9FIRM</name>
<feature type="transmembrane region" description="Helical" evidence="7">
    <location>
        <begin position="141"/>
        <end position="161"/>
    </location>
</feature>
<evidence type="ECO:0000256" key="6">
    <source>
        <dbReference type="ARBA" id="ARBA00023136"/>
    </source>
</evidence>
<keyword evidence="4 7" id="KW-0812">Transmembrane</keyword>
<dbReference type="InterPro" id="IPR050189">
    <property type="entry name" value="MFS_Efflux_Transporters"/>
</dbReference>
<dbReference type="PROSITE" id="PS50850">
    <property type="entry name" value="MFS"/>
    <property type="match status" value="1"/>
</dbReference>
<dbReference type="GO" id="GO:0022857">
    <property type="term" value="F:transmembrane transporter activity"/>
    <property type="evidence" value="ECO:0007669"/>
    <property type="project" value="InterPro"/>
</dbReference>
<comment type="caution">
    <text evidence="9">The sequence shown here is derived from an EMBL/GenBank/DDBJ whole genome shotgun (WGS) entry which is preliminary data.</text>
</comment>
<evidence type="ECO:0000256" key="5">
    <source>
        <dbReference type="ARBA" id="ARBA00022989"/>
    </source>
</evidence>
<feature type="transmembrane region" description="Helical" evidence="7">
    <location>
        <begin position="324"/>
        <end position="346"/>
    </location>
</feature>
<dbReference type="InterPro" id="IPR011701">
    <property type="entry name" value="MFS"/>
</dbReference>
<protein>
    <submittedName>
        <fullName evidence="9">MFS transporter</fullName>
    </submittedName>
</protein>
<keyword evidence="6 7" id="KW-0472">Membrane</keyword>
<dbReference type="Proteomes" id="UP000824090">
    <property type="component" value="Unassembled WGS sequence"/>
</dbReference>
<feature type="transmembrane region" description="Helical" evidence="7">
    <location>
        <begin position="167"/>
        <end position="184"/>
    </location>
</feature>
<dbReference type="SUPFAM" id="SSF103473">
    <property type="entry name" value="MFS general substrate transporter"/>
    <property type="match status" value="1"/>
</dbReference>
<reference evidence="9" key="1">
    <citation type="submission" date="2020-10" db="EMBL/GenBank/DDBJ databases">
        <authorList>
            <person name="Gilroy R."/>
        </authorList>
    </citation>
    <scope>NUCLEOTIDE SEQUENCE</scope>
    <source>
        <strain evidence="9">ChiHcec3-6078</strain>
    </source>
</reference>
<gene>
    <name evidence="9" type="ORF">IAC50_03080</name>
</gene>
<keyword evidence="5 7" id="KW-1133">Transmembrane helix</keyword>
<dbReference type="PANTHER" id="PTHR43124:SF3">
    <property type="entry name" value="CHLORAMPHENICOL EFFLUX PUMP RV0191"/>
    <property type="match status" value="1"/>
</dbReference>
<dbReference type="PANTHER" id="PTHR43124">
    <property type="entry name" value="PURINE EFFLUX PUMP PBUE"/>
    <property type="match status" value="1"/>
</dbReference>
<evidence type="ECO:0000256" key="2">
    <source>
        <dbReference type="ARBA" id="ARBA00022448"/>
    </source>
</evidence>
<feature type="transmembrane region" description="Helical" evidence="7">
    <location>
        <begin position="78"/>
        <end position="102"/>
    </location>
</feature>
<evidence type="ECO:0000256" key="1">
    <source>
        <dbReference type="ARBA" id="ARBA00004651"/>
    </source>
</evidence>
<dbReference type="EMBL" id="DVMP01000065">
    <property type="protein sequence ID" value="HIU25469.1"/>
    <property type="molecule type" value="Genomic_DNA"/>
</dbReference>
<feature type="transmembrane region" description="Helical" evidence="7">
    <location>
        <begin position="268"/>
        <end position="286"/>
    </location>
</feature>
<reference evidence="9" key="2">
    <citation type="journal article" date="2021" name="PeerJ">
        <title>Extensive microbial diversity within the chicken gut microbiome revealed by metagenomics and culture.</title>
        <authorList>
            <person name="Gilroy R."/>
            <person name="Ravi A."/>
            <person name="Getino M."/>
            <person name="Pursley I."/>
            <person name="Horton D.L."/>
            <person name="Alikhan N.F."/>
            <person name="Baker D."/>
            <person name="Gharbi K."/>
            <person name="Hall N."/>
            <person name="Watson M."/>
            <person name="Adriaenssens E.M."/>
            <person name="Foster-Nyarko E."/>
            <person name="Jarju S."/>
            <person name="Secka A."/>
            <person name="Antonio M."/>
            <person name="Oren A."/>
            <person name="Chaudhuri R.R."/>
            <person name="La Ragione R."/>
            <person name="Hildebrand F."/>
            <person name="Pallen M.J."/>
        </authorList>
    </citation>
    <scope>NUCLEOTIDE SEQUENCE</scope>
    <source>
        <strain evidence="9">ChiHcec3-6078</strain>
    </source>
</reference>
<feature type="transmembrane region" description="Helical" evidence="7">
    <location>
        <begin position="48"/>
        <end position="66"/>
    </location>
</feature>
<dbReference type="GO" id="GO:0005886">
    <property type="term" value="C:plasma membrane"/>
    <property type="evidence" value="ECO:0007669"/>
    <property type="project" value="UniProtKB-SubCell"/>
</dbReference>
<dbReference type="CDD" id="cd17473">
    <property type="entry name" value="MFS_arabinose_efflux_permease_like"/>
    <property type="match status" value="1"/>
</dbReference>
<dbReference type="InterPro" id="IPR036259">
    <property type="entry name" value="MFS_trans_sf"/>
</dbReference>
<accession>A0A9D1I013</accession>
<dbReference type="InterPro" id="IPR020846">
    <property type="entry name" value="MFS_dom"/>
</dbReference>
<keyword evidence="3" id="KW-1003">Cell membrane</keyword>